<comment type="similarity">
    <text evidence="4">Belongs to the ferredoxin thioredoxin reductase alpha subunit family.</text>
</comment>
<comment type="caution">
    <text evidence="6">The sequence shown here is derived from an EMBL/GenBank/DDBJ whole genome shotgun (WGS) entry which is preliminary data.</text>
</comment>
<keyword evidence="7" id="KW-1185">Reference proteome</keyword>
<dbReference type="EMBL" id="JAXIOK010000020">
    <property type="protein sequence ID" value="KAK4746873.1"/>
    <property type="molecule type" value="Genomic_DNA"/>
</dbReference>
<dbReference type="Pfam" id="PF02941">
    <property type="entry name" value="FeThRed_A"/>
    <property type="match status" value="1"/>
</dbReference>
<feature type="domain" description="Ferredoxin thioredoxin reductase alpha chain" evidence="5">
    <location>
        <begin position="97"/>
        <end position="173"/>
    </location>
</feature>
<proteinExistence type="inferred from homology"/>
<evidence type="ECO:0000313" key="6">
    <source>
        <dbReference type="EMBL" id="KAK4746873.1"/>
    </source>
</evidence>
<organism evidence="6 7">
    <name type="scientific">Trapa incisa</name>
    <dbReference type="NCBI Taxonomy" id="236973"/>
    <lineage>
        <taxon>Eukaryota</taxon>
        <taxon>Viridiplantae</taxon>
        <taxon>Streptophyta</taxon>
        <taxon>Embryophyta</taxon>
        <taxon>Tracheophyta</taxon>
        <taxon>Spermatophyta</taxon>
        <taxon>Magnoliopsida</taxon>
        <taxon>eudicotyledons</taxon>
        <taxon>Gunneridae</taxon>
        <taxon>Pentapetalae</taxon>
        <taxon>rosids</taxon>
        <taxon>malvids</taxon>
        <taxon>Myrtales</taxon>
        <taxon>Lythraceae</taxon>
        <taxon>Trapa</taxon>
    </lineage>
</organism>
<evidence type="ECO:0000256" key="3">
    <source>
        <dbReference type="ARBA" id="ARBA00034474"/>
    </source>
</evidence>
<reference evidence="6 7" key="1">
    <citation type="journal article" date="2023" name="Hortic Res">
        <title>Pangenome of water caltrop reveals structural variations and asymmetric subgenome divergence after allopolyploidization.</title>
        <authorList>
            <person name="Zhang X."/>
            <person name="Chen Y."/>
            <person name="Wang L."/>
            <person name="Yuan Y."/>
            <person name="Fang M."/>
            <person name="Shi L."/>
            <person name="Lu R."/>
            <person name="Comes H.P."/>
            <person name="Ma Y."/>
            <person name="Chen Y."/>
            <person name="Huang G."/>
            <person name="Zhou Y."/>
            <person name="Zheng Z."/>
            <person name="Qiu Y."/>
        </authorList>
    </citation>
    <scope>NUCLEOTIDE SEQUENCE [LARGE SCALE GENOMIC DNA]</scope>
    <source>
        <tissue evidence="6">Roots</tissue>
    </source>
</reference>
<evidence type="ECO:0000259" key="5">
    <source>
        <dbReference type="Pfam" id="PF02941"/>
    </source>
</evidence>
<comment type="function">
    <text evidence="3">Variable subunit of the ferredoxin-thioredoxin reductase (FTR), which catalyzes the two-electron reduction of thioredoxins by the electrons provided by reduced ferredoxin.</text>
</comment>
<accession>A0AAN7JKR9</accession>
<dbReference type="InterPro" id="IPR008990">
    <property type="entry name" value="Elect_transpt_acc-like_dom_sf"/>
</dbReference>
<dbReference type="InterPro" id="IPR044166">
    <property type="entry name" value="FTRV"/>
</dbReference>
<gene>
    <name evidence="6" type="ORF">SAY87_025910</name>
</gene>
<dbReference type="GO" id="GO:0016491">
    <property type="term" value="F:oxidoreductase activity"/>
    <property type="evidence" value="ECO:0007669"/>
    <property type="project" value="UniProtKB-KW"/>
</dbReference>
<name>A0AAN7JKR9_9MYRT</name>
<dbReference type="PANTHER" id="PTHR46937">
    <property type="entry name" value="FERREDOXIN-THIOREDOXIN REDUCTASE, VARIABLE CHAIN"/>
    <property type="match status" value="1"/>
</dbReference>
<dbReference type="SUPFAM" id="SSF50090">
    <property type="entry name" value="Electron transport accessory proteins"/>
    <property type="match status" value="1"/>
</dbReference>
<dbReference type="GO" id="GO:0015979">
    <property type="term" value="P:photosynthesis"/>
    <property type="evidence" value="ECO:0007669"/>
    <property type="project" value="InterPro"/>
</dbReference>
<dbReference type="PANTHER" id="PTHR46937:SF4">
    <property type="entry name" value="FERREDOXIN-THIOREDOXIN REDUCTASE SUBUNIT A1, CHLOROPLASTIC"/>
    <property type="match status" value="1"/>
</dbReference>
<sequence>MIDMAVCAFKPTSAFTLPRSYTVGYVSSSVCLSIPSRMGKLSVLRRGRVFCEAAAVRQGLEAGAGAGAAGATPLTLVPAPAAPLQQEKEGENGAGVVGARVRVKVALKVYHVPRMREVELGGMEGTVKQYVAMFRGGSLSASLPFKVEFVKEVVEGGGSSRGVKFTVHLKREEFDYI</sequence>
<dbReference type="Proteomes" id="UP001345219">
    <property type="component" value="Chromosome 20"/>
</dbReference>
<protein>
    <recommendedName>
        <fullName evidence="5">Ferredoxin thioredoxin reductase alpha chain domain-containing protein</fullName>
    </recommendedName>
</protein>
<evidence type="ECO:0000313" key="7">
    <source>
        <dbReference type="Proteomes" id="UP001345219"/>
    </source>
</evidence>
<dbReference type="AlphaFoldDB" id="A0AAN7JKR9"/>
<evidence type="ECO:0000256" key="1">
    <source>
        <dbReference type="ARBA" id="ARBA00023002"/>
    </source>
</evidence>
<keyword evidence="1" id="KW-0560">Oxidoreductase</keyword>
<dbReference type="InterPro" id="IPR004207">
    <property type="entry name" value="Fd_thioredoxin_Rdtase_alpha"/>
</dbReference>
<dbReference type="Gene3D" id="2.30.30.50">
    <property type="match status" value="1"/>
</dbReference>
<evidence type="ECO:0000256" key="2">
    <source>
        <dbReference type="ARBA" id="ARBA00026011"/>
    </source>
</evidence>
<evidence type="ECO:0000256" key="4">
    <source>
        <dbReference type="ARBA" id="ARBA00034490"/>
    </source>
</evidence>
<comment type="subunit">
    <text evidence="2">Heterodimer of subunit A (variable subunit) and subunit B (catalytic subunit). Heterodimeric FTR forms a complex with ferredoxin and thioredoxin.</text>
</comment>